<evidence type="ECO:0000256" key="1">
    <source>
        <dbReference type="ARBA" id="ARBA00022723"/>
    </source>
</evidence>
<reference evidence="4" key="1">
    <citation type="submission" date="2020-02" db="EMBL/GenBank/DDBJ databases">
        <authorList>
            <person name="Meier V. D."/>
        </authorList>
    </citation>
    <scope>NUCLEOTIDE SEQUENCE</scope>
    <source>
        <strain evidence="4">AVDCRST_MAG73</strain>
    </source>
</reference>
<name>A0A6J4V6Y0_9BACT</name>
<organism evidence="4">
    <name type="scientific">uncultured Thermomicrobiales bacterium</name>
    <dbReference type="NCBI Taxonomy" id="1645740"/>
    <lineage>
        <taxon>Bacteria</taxon>
        <taxon>Pseudomonadati</taxon>
        <taxon>Thermomicrobiota</taxon>
        <taxon>Thermomicrobia</taxon>
        <taxon>Thermomicrobiales</taxon>
        <taxon>environmental samples</taxon>
    </lineage>
</organism>
<proteinExistence type="predicted"/>
<dbReference type="InterPro" id="IPR013096">
    <property type="entry name" value="Cupin_2"/>
</dbReference>
<dbReference type="Gene3D" id="2.60.120.10">
    <property type="entry name" value="Jelly Rolls"/>
    <property type="match status" value="1"/>
</dbReference>
<accession>A0A6J4V6Y0</accession>
<dbReference type="EMBL" id="CADCWE010000269">
    <property type="protein sequence ID" value="CAA9566118.1"/>
    <property type="molecule type" value="Genomic_DNA"/>
</dbReference>
<dbReference type="GO" id="GO:0046872">
    <property type="term" value="F:metal ion binding"/>
    <property type="evidence" value="ECO:0007669"/>
    <property type="project" value="UniProtKB-KW"/>
</dbReference>
<sequence>MTVVHGDQLHDIETPGGNAGAGMATPSRGATEVSVIRQRQGPGGINPPHTHDREEVMVLLAGTVTLTVEEEPVALRPGDAAIVPPGTSHKVETTGSEPAQWLIVAPVGVRYFHAGGEEGFPPWSR</sequence>
<dbReference type="Pfam" id="PF07883">
    <property type="entry name" value="Cupin_2"/>
    <property type="match status" value="1"/>
</dbReference>
<gene>
    <name evidence="4" type="ORF">AVDCRST_MAG73-4190</name>
</gene>
<dbReference type="SUPFAM" id="SSF51182">
    <property type="entry name" value="RmlC-like cupins"/>
    <property type="match status" value="1"/>
</dbReference>
<evidence type="ECO:0000256" key="2">
    <source>
        <dbReference type="SAM" id="MobiDB-lite"/>
    </source>
</evidence>
<evidence type="ECO:0000313" key="4">
    <source>
        <dbReference type="EMBL" id="CAA9566118.1"/>
    </source>
</evidence>
<dbReference type="InterPro" id="IPR011051">
    <property type="entry name" value="RmlC_Cupin_sf"/>
</dbReference>
<evidence type="ECO:0000259" key="3">
    <source>
        <dbReference type="Pfam" id="PF07883"/>
    </source>
</evidence>
<feature type="domain" description="Cupin type-2" evidence="3">
    <location>
        <begin position="40"/>
        <end position="104"/>
    </location>
</feature>
<protein>
    <recommendedName>
        <fullName evidence="3">Cupin type-2 domain-containing protein</fullName>
    </recommendedName>
</protein>
<feature type="region of interest" description="Disordered" evidence="2">
    <location>
        <begin position="1"/>
        <end position="32"/>
    </location>
</feature>
<dbReference type="InterPro" id="IPR051610">
    <property type="entry name" value="GPI/OXD"/>
</dbReference>
<keyword evidence="1" id="KW-0479">Metal-binding</keyword>
<dbReference type="AlphaFoldDB" id="A0A6J4V6Y0"/>
<dbReference type="PANTHER" id="PTHR35848">
    <property type="entry name" value="OXALATE-BINDING PROTEIN"/>
    <property type="match status" value="1"/>
</dbReference>
<dbReference type="InterPro" id="IPR014710">
    <property type="entry name" value="RmlC-like_jellyroll"/>
</dbReference>